<dbReference type="InterPro" id="IPR035979">
    <property type="entry name" value="RBD_domain_sf"/>
</dbReference>
<dbReference type="CDD" id="cd12383">
    <property type="entry name" value="RRM_RBM42"/>
    <property type="match status" value="1"/>
</dbReference>
<dbReference type="SUPFAM" id="SSF54928">
    <property type="entry name" value="RNA-binding domain, RBD"/>
    <property type="match status" value="1"/>
</dbReference>
<dbReference type="InterPro" id="IPR012677">
    <property type="entry name" value="Nucleotide-bd_a/b_plait_sf"/>
</dbReference>
<feature type="region of interest" description="Disordered" evidence="3">
    <location>
        <begin position="218"/>
        <end position="251"/>
    </location>
</feature>
<dbReference type="GO" id="GO:0003729">
    <property type="term" value="F:mRNA binding"/>
    <property type="evidence" value="ECO:0007669"/>
    <property type="project" value="InterPro"/>
</dbReference>
<dbReference type="Gene3D" id="3.30.70.330">
    <property type="match status" value="1"/>
</dbReference>
<dbReference type="PROSITE" id="PS50102">
    <property type="entry name" value="RRM"/>
    <property type="match status" value="1"/>
</dbReference>
<keyword evidence="1 2" id="KW-0694">RNA-binding</keyword>
<feature type="compositionally biased region" description="Low complexity" evidence="3">
    <location>
        <begin position="30"/>
        <end position="48"/>
    </location>
</feature>
<evidence type="ECO:0000256" key="2">
    <source>
        <dbReference type="PROSITE-ProRule" id="PRU00176"/>
    </source>
</evidence>
<organism evidence="5 6">
    <name type="scientific">Pycnococcus provasolii</name>
    <dbReference type="NCBI Taxonomy" id="41880"/>
    <lineage>
        <taxon>Eukaryota</taxon>
        <taxon>Viridiplantae</taxon>
        <taxon>Chlorophyta</taxon>
        <taxon>Pseudoscourfieldiophyceae</taxon>
        <taxon>Pseudoscourfieldiales</taxon>
        <taxon>Pycnococcaceae</taxon>
        <taxon>Pycnococcus</taxon>
    </lineage>
</organism>
<dbReference type="SMART" id="SM00360">
    <property type="entry name" value="RRM"/>
    <property type="match status" value="1"/>
</dbReference>
<sequence length="251" mass="26904">MDDELGAFFEEISAIDPTAVPAAARPPPTTSAAAAAAKAKPTKGTDAALPHSRAPPPTSSAAAAAAVPAVQQDTAPKSEAVAPIPAQLLPPQSASVFDKAKVSRAPREPVLRGAAGEKWKDATLADWPDDDFRIFVGNIGNDATDDLLTKSFQHYSAFNRARVVRDKRSEKSRGYGFVSFSDSKEYVRAMSEMQGKYCGNRPMKLSKAQTHAYDDVEAMARRDAKRQAQGGGGGRGVPPNKRPRAKKNWWD</sequence>
<proteinExistence type="predicted"/>
<dbReference type="Proteomes" id="UP000660262">
    <property type="component" value="Unassembled WGS sequence"/>
</dbReference>
<dbReference type="InterPro" id="IPR034215">
    <property type="entry name" value="RBM42_RRM"/>
</dbReference>
<dbReference type="Pfam" id="PF00076">
    <property type="entry name" value="RRM_1"/>
    <property type="match status" value="1"/>
</dbReference>
<dbReference type="PANTHER" id="PTHR47640:SF11">
    <property type="entry name" value="RNA-BINDING PROTEIN 42"/>
    <property type="match status" value="1"/>
</dbReference>
<dbReference type="PANTHER" id="PTHR47640">
    <property type="entry name" value="TRNA SELENOCYSTEINE 1-ASSOCIATED PROTEIN 1-RELATED-RELATED"/>
    <property type="match status" value="1"/>
</dbReference>
<dbReference type="AlphaFoldDB" id="A0A830HF71"/>
<feature type="compositionally biased region" description="Basic residues" evidence="3">
    <location>
        <begin position="241"/>
        <end position="251"/>
    </location>
</feature>
<evidence type="ECO:0000259" key="4">
    <source>
        <dbReference type="PROSITE" id="PS50102"/>
    </source>
</evidence>
<evidence type="ECO:0000313" key="5">
    <source>
        <dbReference type="EMBL" id="GHP05976.1"/>
    </source>
</evidence>
<accession>A0A830HF71</accession>
<feature type="domain" description="RRM" evidence="4">
    <location>
        <begin position="132"/>
        <end position="210"/>
    </location>
</feature>
<evidence type="ECO:0000256" key="3">
    <source>
        <dbReference type="SAM" id="MobiDB-lite"/>
    </source>
</evidence>
<keyword evidence="6" id="KW-1185">Reference proteome</keyword>
<dbReference type="OrthoDB" id="1749473at2759"/>
<gene>
    <name evidence="5" type="ORF">PPROV_000472300</name>
</gene>
<name>A0A830HF71_9CHLO</name>
<evidence type="ECO:0000256" key="1">
    <source>
        <dbReference type="ARBA" id="ARBA00022884"/>
    </source>
</evidence>
<feature type="compositionally biased region" description="Low complexity" evidence="3">
    <location>
        <begin position="59"/>
        <end position="75"/>
    </location>
</feature>
<dbReference type="InterPro" id="IPR050825">
    <property type="entry name" value="RBM42_RBP45_47-like"/>
</dbReference>
<evidence type="ECO:0000313" key="6">
    <source>
        <dbReference type="Proteomes" id="UP000660262"/>
    </source>
</evidence>
<reference evidence="5" key="1">
    <citation type="submission" date="2020-10" db="EMBL/GenBank/DDBJ databases">
        <title>Unveiling of a novel bifunctional photoreceptor, Dualchrome1, isolated from a cosmopolitan green alga.</title>
        <authorList>
            <person name="Suzuki S."/>
            <person name="Kawachi M."/>
        </authorList>
    </citation>
    <scope>NUCLEOTIDE SEQUENCE</scope>
    <source>
        <strain evidence="5">NIES 2893</strain>
    </source>
</reference>
<comment type="caution">
    <text evidence="5">The sequence shown here is derived from an EMBL/GenBank/DDBJ whole genome shotgun (WGS) entry which is preliminary data.</text>
</comment>
<dbReference type="InterPro" id="IPR000504">
    <property type="entry name" value="RRM_dom"/>
</dbReference>
<feature type="region of interest" description="Disordered" evidence="3">
    <location>
        <begin position="17"/>
        <end position="79"/>
    </location>
</feature>
<protein>
    <recommendedName>
        <fullName evidence="4">RRM domain-containing protein</fullName>
    </recommendedName>
</protein>
<dbReference type="EMBL" id="BNJQ01000011">
    <property type="protein sequence ID" value="GHP05976.1"/>
    <property type="molecule type" value="Genomic_DNA"/>
</dbReference>